<dbReference type="AlphaFoldDB" id="A0A544TGK2"/>
<gene>
    <name evidence="2" type="ORF">FG383_06350</name>
</gene>
<comment type="caution">
    <text evidence="2">The sequence shown here is derived from an EMBL/GenBank/DDBJ whole genome shotgun (WGS) entry which is preliminary data.</text>
</comment>
<accession>A0A544TGK2</accession>
<name>A0A544TGK2_9BACI</name>
<dbReference type="RefSeq" id="WP_142606083.1">
    <property type="nucleotide sequence ID" value="NZ_VDGG01000010.1"/>
</dbReference>
<feature type="compositionally biased region" description="Polar residues" evidence="1">
    <location>
        <begin position="11"/>
        <end position="22"/>
    </location>
</feature>
<dbReference type="Proteomes" id="UP000318937">
    <property type="component" value="Unassembled WGS sequence"/>
</dbReference>
<dbReference type="OrthoDB" id="2971381at2"/>
<evidence type="ECO:0000313" key="3">
    <source>
        <dbReference type="Proteomes" id="UP000318937"/>
    </source>
</evidence>
<feature type="compositionally biased region" description="Basic and acidic residues" evidence="1">
    <location>
        <begin position="50"/>
        <end position="64"/>
    </location>
</feature>
<organism evidence="2 3">
    <name type="scientific">Psychrobacillus soli</name>
    <dbReference type="NCBI Taxonomy" id="1543965"/>
    <lineage>
        <taxon>Bacteria</taxon>
        <taxon>Bacillati</taxon>
        <taxon>Bacillota</taxon>
        <taxon>Bacilli</taxon>
        <taxon>Bacillales</taxon>
        <taxon>Bacillaceae</taxon>
        <taxon>Psychrobacillus</taxon>
    </lineage>
</organism>
<sequence length="64" mass="7321">MSSENYKKASKYTNSLNPNAKNKNVKEEISIELAEFDSLLPKQEPMTPNQRKEGLADKMYKDKG</sequence>
<keyword evidence="3" id="KW-1185">Reference proteome</keyword>
<reference evidence="2 3" key="1">
    <citation type="submission" date="2019-05" db="EMBL/GenBank/DDBJ databases">
        <title>Psychrobacillus vulpis sp. nov., a new species isolated from feces of a red fox that inhabits in The Tablas de Daimiel Natural Park, Albacete, Spain.</title>
        <authorList>
            <person name="Rodriguez M."/>
            <person name="Reina J.C."/>
            <person name="Bejar V."/>
            <person name="Llamas I."/>
        </authorList>
    </citation>
    <scope>NUCLEOTIDE SEQUENCE [LARGE SCALE GENOMIC DNA]</scope>
    <source>
        <strain evidence="2 3">NHI-2</strain>
    </source>
</reference>
<proteinExistence type="predicted"/>
<dbReference type="EMBL" id="VDGG01000010">
    <property type="protein sequence ID" value="TQR16546.1"/>
    <property type="molecule type" value="Genomic_DNA"/>
</dbReference>
<evidence type="ECO:0000256" key="1">
    <source>
        <dbReference type="SAM" id="MobiDB-lite"/>
    </source>
</evidence>
<feature type="region of interest" description="Disordered" evidence="1">
    <location>
        <begin position="1"/>
        <end position="24"/>
    </location>
</feature>
<protein>
    <submittedName>
        <fullName evidence="2">Uncharacterized protein</fullName>
    </submittedName>
</protein>
<feature type="region of interest" description="Disordered" evidence="1">
    <location>
        <begin position="40"/>
        <end position="64"/>
    </location>
</feature>
<evidence type="ECO:0000313" key="2">
    <source>
        <dbReference type="EMBL" id="TQR16546.1"/>
    </source>
</evidence>